<feature type="domain" description="Amine oxidase" evidence="1">
    <location>
        <begin position="12"/>
        <end position="474"/>
    </location>
</feature>
<gene>
    <name evidence="2" type="ordered locus">Mhun_2065</name>
</gene>
<organism evidence="2 3">
    <name type="scientific">Methanospirillum hungatei JF-1 (strain ATCC 27890 / DSM 864 / NBRC 100397 / JF-1)</name>
    <dbReference type="NCBI Taxonomy" id="323259"/>
    <lineage>
        <taxon>Archaea</taxon>
        <taxon>Methanobacteriati</taxon>
        <taxon>Methanobacteriota</taxon>
        <taxon>Stenosarchaea group</taxon>
        <taxon>Methanomicrobia</taxon>
        <taxon>Methanomicrobiales</taxon>
        <taxon>Methanospirillaceae</taxon>
        <taxon>Methanospirillum</taxon>
    </lineage>
</organism>
<dbReference type="EMBL" id="CP000254">
    <property type="protein sequence ID" value="ABD41773.1"/>
    <property type="molecule type" value="Genomic_DNA"/>
</dbReference>
<dbReference type="OrthoDB" id="145406at2157"/>
<dbReference type="Proteomes" id="UP000001941">
    <property type="component" value="Chromosome"/>
</dbReference>
<dbReference type="eggNOG" id="arCOG01521">
    <property type="taxonomic scope" value="Archaea"/>
</dbReference>
<dbReference type="RefSeq" id="WP_011449032.1">
    <property type="nucleotide sequence ID" value="NC_007796.1"/>
</dbReference>
<keyword evidence="3" id="KW-1185">Reference proteome</keyword>
<dbReference type="GO" id="GO:0016491">
    <property type="term" value="F:oxidoreductase activity"/>
    <property type="evidence" value="ECO:0007669"/>
    <property type="project" value="InterPro"/>
</dbReference>
<accession>Q2FMH2</accession>
<dbReference type="SUPFAM" id="SSF51905">
    <property type="entry name" value="FAD/NAD(P)-binding domain"/>
    <property type="match status" value="1"/>
</dbReference>
<dbReference type="Gene3D" id="3.50.50.60">
    <property type="entry name" value="FAD/NAD(P)-binding domain"/>
    <property type="match status" value="2"/>
</dbReference>
<dbReference type="InterPro" id="IPR036188">
    <property type="entry name" value="FAD/NAD-bd_sf"/>
</dbReference>
<dbReference type="GeneID" id="3923715"/>
<dbReference type="KEGG" id="mhu:Mhun_2065"/>
<protein>
    <submittedName>
        <fullName evidence="2">FAD dependent oxidoreductase</fullName>
    </submittedName>
</protein>
<dbReference type="InParanoid" id="Q2FMH2"/>
<dbReference type="STRING" id="323259.Mhun_2065"/>
<dbReference type="GO" id="GO:0016116">
    <property type="term" value="P:carotenoid metabolic process"/>
    <property type="evidence" value="ECO:0007669"/>
    <property type="project" value="InterPro"/>
</dbReference>
<name>Q2FMH2_METHJ</name>
<evidence type="ECO:0000313" key="3">
    <source>
        <dbReference type="Proteomes" id="UP000001941"/>
    </source>
</evidence>
<dbReference type="EnsemblBacteria" id="ABD41773">
    <property type="protein sequence ID" value="ABD41773"/>
    <property type="gene ID" value="Mhun_2065"/>
</dbReference>
<evidence type="ECO:0000313" key="2">
    <source>
        <dbReference type="EMBL" id="ABD41773.1"/>
    </source>
</evidence>
<dbReference type="InterPro" id="IPR002937">
    <property type="entry name" value="Amino_oxidase"/>
</dbReference>
<dbReference type="Pfam" id="PF01593">
    <property type="entry name" value="Amino_oxidase"/>
    <property type="match status" value="1"/>
</dbReference>
<dbReference type="InterPro" id="IPR045892">
    <property type="entry name" value="CrtISO-like"/>
</dbReference>
<dbReference type="HOGENOM" id="CLU_019722_3_0_2"/>
<sequence>MAPSVLIIGGGMAGLSAGCFARMNGFETEILEMHTIPGGLCTAWTRKGYTFDLCIHWLCGSKPGTPLYQVYDKLGLMEGRRFHHTDSWTSVRDEHGNEITIYTDPDRLYDELIRISPEDTPFISRLCKDIKKLSRMETLVDMTILDIIRYIPYFSLMKRYKPTVHDILSEVKSPVLRNLLTAGFGWEGQSLFFPLMGLAMQGAKNAGYPIGGSLPCAKAIEKRYLDLGGVIRYKSKVTAIITEKNRAKGVRLADGTERYADYVISCADGHTTIFEWLQGAYCDDTIRGYYQNLKPFPPIVFISFGLSTDLSHIPKDLTILFDNPVEIAGVKQDTISFRNHVHDPTLYPPGKGVITTWITADYSYWDRLQYHSEAYLAEKDDVGRKVLALLCQQYPDLSERCEVMDVATPMTFVRYTGNWRGSYEGWQVTPDSFFLDLPQILPGLSGFSMAGQWVVTGGGIPGAVLSGRKAVKQMCSDFGKKFVY</sequence>
<dbReference type="AlphaFoldDB" id="Q2FMH2"/>
<dbReference type="PANTHER" id="PTHR46313">
    <property type="match status" value="1"/>
</dbReference>
<reference evidence="3" key="1">
    <citation type="journal article" date="2016" name="Stand. Genomic Sci.">
        <title>Complete genome sequence of Methanospirillum hungatei type strain JF1.</title>
        <authorList>
            <person name="Gunsalus R.P."/>
            <person name="Cook L.E."/>
            <person name="Crable B."/>
            <person name="Rohlin L."/>
            <person name="McDonald E."/>
            <person name="Mouttaki H."/>
            <person name="Sieber J.R."/>
            <person name="Poweleit N."/>
            <person name="Zhou H."/>
            <person name="Lapidus A.L."/>
            <person name="Daligault H.E."/>
            <person name="Land M."/>
            <person name="Gilna P."/>
            <person name="Ivanova N."/>
            <person name="Kyrpides N."/>
            <person name="Culley D.E."/>
            <person name="McInerney M.J."/>
        </authorList>
    </citation>
    <scope>NUCLEOTIDE SEQUENCE [LARGE SCALE GENOMIC DNA]</scope>
    <source>
        <strain evidence="3">ATCC 27890 / DSM 864 / NBRC 100397 / JF-1</strain>
    </source>
</reference>
<dbReference type="PANTHER" id="PTHR46313:SF3">
    <property type="entry name" value="PROLYCOPENE ISOMERASE, CHLOROPLASTIC"/>
    <property type="match status" value="1"/>
</dbReference>
<evidence type="ECO:0000259" key="1">
    <source>
        <dbReference type="Pfam" id="PF01593"/>
    </source>
</evidence>
<proteinExistence type="predicted"/>